<reference evidence="3 4" key="1">
    <citation type="submission" date="2024-03" db="EMBL/GenBank/DDBJ databases">
        <title>High-quality draft genome sequence of Oceanobacter sp. wDCs-4.</title>
        <authorList>
            <person name="Dong C."/>
        </authorList>
    </citation>
    <scope>NUCLEOTIDE SEQUENCE [LARGE SCALE GENOMIC DNA]</scope>
    <source>
        <strain evidence="4">wDCs-4</strain>
    </source>
</reference>
<organism evidence="3 4">
    <name type="scientific">Oceanobacter antarcticus</name>
    <dbReference type="NCBI Taxonomy" id="3133425"/>
    <lineage>
        <taxon>Bacteria</taxon>
        <taxon>Pseudomonadati</taxon>
        <taxon>Pseudomonadota</taxon>
        <taxon>Gammaproteobacteria</taxon>
        <taxon>Oceanospirillales</taxon>
        <taxon>Oceanospirillaceae</taxon>
        <taxon>Oceanobacter</taxon>
    </lineage>
</organism>
<keyword evidence="1" id="KW-0812">Transmembrane</keyword>
<feature type="transmembrane region" description="Helical" evidence="1">
    <location>
        <begin position="7"/>
        <end position="28"/>
    </location>
</feature>
<evidence type="ECO:0000256" key="1">
    <source>
        <dbReference type="SAM" id="Phobius"/>
    </source>
</evidence>
<keyword evidence="1" id="KW-1133">Transmembrane helix</keyword>
<evidence type="ECO:0000313" key="4">
    <source>
        <dbReference type="Proteomes" id="UP001620597"/>
    </source>
</evidence>
<name>A0ABW8NG14_9GAMM</name>
<dbReference type="Proteomes" id="UP001620597">
    <property type="component" value="Unassembled WGS sequence"/>
</dbReference>
<keyword evidence="4" id="KW-1185">Reference proteome</keyword>
<proteinExistence type="predicted"/>
<keyword evidence="1" id="KW-0472">Membrane</keyword>
<dbReference type="InterPro" id="IPR013974">
    <property type="entry name" value="SAF"/>
</dbReference>
<feature type="domain" description="SAF" evidence="2">
    <location>
        <begin position="38"/>
        <end position="91"/>
    </location>
</feature>
<gene>
    <name evidence="3" type="ORF">WG929_05640</name>
</gene>
<protein>
    <submittedName>
        <fullName evidence="3">SAF domain-containing protein</fullName>
    </submittedName>
</protein>
<dbReference type="RefSeq" id="WP_416205249.1">
    <property type="nucleotide sequence ID" value="NZ_JBBKTX010000005.1"/>
</dbReference>
<evidence type="ECO:0000259" key="2">
    <source>
        <dbReference type="Pfam" id="PF08666"/>
    </source>
</evidence>
<comment type="caution">
    <text evidence="3">The sequence shown here is derived from an EMBL/GenBank/DDBJ whole genome shotgun (WGS) entry which is preliminary data.</text>
</comment>
<accession>A0ABW8NG14</accession>
<evidence type="ECO:0000313" key="3">
    <source>
        <dbReference type="EMBL" id="MFK4751889.1"/>
    </source>
</evidence>
<dbReference type="EMBL" id="JBBKTX010000005">
    <property type="protein sequence ID" value="MFK4751889.1"/>
    <property type="molecule type" value="Genomic_DNA"/>
</dbReference>
<sequence length="243" mass="26545">MKRTLNGSAIIGLTVFAVSSLLTAVLGYRQVDKLNYHAVLVANTPMVAGTLITEKKLTSKMVKKSDRQELDMSFVLGKVLTVDKNKGMPFYFGELADPEVPTLSERLDDNRVLYTLTISRGSIPVSQIKAEDRFDVLVKNSQGVRKAATNIRMVGSMKAIRSTNGKPGTQLSYHGDTTLVISILPEEVYPLAAINPSDTVSLVLHNPDTAAMTTRAIQMPAAPQDHSIDIYSGLSKKTIIVRR</sequence>
<dbReference type="Pfam" id="PF08666">
    <property type="entry name" value="SAF"/>
    <property type="match status" value="1"/>
</dbReference>